<name>X1AU48_9ZZZZ</name>
<dbReference type="AlphaFoldDB" id="X1AU48"/>
<dbReference type="PROSITE" id="PS51257">
    <property type="entry name" value="PROKAR_LIPOPROTEIN"/>
    <property type="match status" value="1"/>
</dbReference>
<organism evidence="1">
    <name type="scientific">marine sediment metagenome</name>
    <dbReference type="NCBI Taxonomy" id="412755"/>
    <lineage>
        <taxon>unclassified sequences</taxon>
        <taxon>metagenomes</taxon>
        <taxon>ecological metagenomes</taxon>
    </lineage>
</organism>
<accession>X1AU48</accession>
<protein>
    <submittedName>
        <fullName evidence="1">Uncharacterized protein</fullName>
    </submittedName>
</protein>
<sequence>MRKLSIVLLVLFLFGCSEPTQIVIDNQFSEVEILQYQLGDIVTIYMQNTNLPVIKQFTFTVNGIQTTYTGAFGNSSSVILARVNKKNCLCYISIDDIIFYP</sequence>
<comment type="caution">
    <text evidence="1">The sequence shown here is derived from an EMBL/GenBank/DDBJ whole genome shotgun (WGS) entry which is preliminary data.</text>
</comment>
<evidence type="ECO:0000313" key="1">
    <source>
        <dbReference type="EMBL" id="GAG86250.1"/>
    </source>
</evidence>
<gene>
    <name evidence="1" type="ORF">S01H4_22283</name>
</gene>
<proteinExistence type="predicted"/>
<dbReference type="EMBL" id="BART01010187">
    <property type="protein sequence ID" value="GAG86250.1"/>
    <property type="molecule type" value="Genomic_DNA"/>
</dbReference>
<reference evidence="1" key="1">
    <citation type="journal article" date="2014" name="Front. Microbiol.">
        <title>High frequency of phylogenetically diverse reductive dehalogenase-homologous genes in deep subseafloor sedimentary metagenomes.</title>
        <authorList>
            <person name="Kawai M."/>
            <person name="Futagami T."/>
            <person name="Toyoda A."/>
            <person name="Takaki Y."/>
            <person name="Nishi S."/>
            <person name="Hori S."/>
            <person name="Arai W."/>
            <person name="Tsubouchi T."/>
            <person name="Morono Y."/>
            <person name="Uchiyama I."/>
            <person name="Ito T."/>
            <person name="Fujiyama A."/>
            <person name="Inagaki F."/>
            <person name="Takami H."/>
        </authorList>
    </citation>
    <scope>NUCLEOTIDE SEQUENCE</scope>
    <source>
        <strain evidence="1">Expedition CK06-06</strain>
    </source>
</reference>